<name>A0A367R5X8_NOSPU</name>
<accession>A0A367R5X8</accession>
<protein>
    <recommendedName>
        <fullName evidence="1">UvrD-like helicase C-terminal domain-containing protein</fullName>
    </recommendedName>
</protein>
<reference evidence="2 3" key="1">
    <citation type="submission" date="2016-04" db="EMBL/GenBank/DDBJ databases">
        <authorList>
            <person name="Evans L.H."/>
            <person name="Alamgir A."/>
            <person name="Owens N."/>
            <person name="Weber N.D."/>
            <person name="Virtaneva K."/>
            <person name="Barbian K."/>
            <person name="Babar A."/>
            <person name="Rosenke K."/>
        </authorList>
    </citation>
    <scope>NUCLEOTIDE SEQUENCE [LARGE SCALE GENOMIC DNA]</scope>
    <source>
        <strain evidence="2">NIES-2108</strain>
    </source>
</reference>
<dbReference type="InterPro" id="IPR050534">
    <property type="entry name" value="Coronavir_polyprotein_1ab"/>
</dbReference>
<feature type="domain" description="UvrD-like helicase C-terminal" evidence="1">
    <location>
        <begin position="414"/>
        <end position="463"/>
    </location>
</feature>
<dbReference type="Proteomes" id="UP000252085">
    <property type="component" value="Unassembled WGS sequence"/>
</dbReference>
<evidence type="ECO:0000313" key="3">
    <source>
        <dbReference type="Proteomes" id="UP000252085"/>
    </source>
</evidence>
<dbReference type="Pfam" id="PF13604">
    <property type="entry name" value="AAA_30"/>
    <property type="match status" value="1"/>
</dbReference>
<proteinExistence type="predicted"/>
<dbReference type="CDD" id="cd18809">
    <property type="entry name" value="SF1_C_RecD"/>
    <property type="match status" value="1"/>
</dbReference>
<dbReference type="AlphaFoldDB" id="A0A367R5X8"/>
<dbReference type="PANTHER" id="PTHR43788">
    <property type="entry name" value="DNA2/NAM7 HELICASE FAMILY MEMBER"/>
    <property type="match status" value="1"/>
</dbReference>
<dbReference type="SUPFAM" id="SSF52540">
    <property type="entry name" value="P-loop containing nucleoside triphosphate hydrolases"/>
    <property type="match status" value="1"/>
</dbReference>
<comment type="caution">
    <text evidence="2">The sequence shown here is derived from an EMBL/GenBank/DDBJ whole genome shotgun (WGS) entry which is preliminary data.</text>
</comment>
<evidence type="ECO:0000313" key="2">
    <source>
        <dbReference type="EMBL" id="RCJ31033.1"/>
    </source>
</evidence>
<dbReference type="EMBL" id="LXQE01000179">
    <property type="protein sequence ID" value="RCJ31033.1"/>
    <property type="molecule type" value="Genomic_DNA"/>
</dbReference>
<dbReference type="CDD" id="cd17933">
    <property type="entry name" value="DEXSc_RecD-like"/>
    <property type="match status" value="1"/>
</dbReference>
<dbReference type="InterPro" id="IPR027785">
    <property type="entry name" value="UvrD-like_helicase_C"/>
</dbReference>
<gene>
    <name evidence="2" type="ORF">A6769_31730</name>
</gene>
<evidence type="ECO:0000259" key="1">
    <source>
        <dbReference type="Pfam" id="PF13538"/>
    </source>
</evidence>
<sequence>MKPVTIINFGWSKSKHREGLSLDQMQAFDLIHDWYGSNPDMPFVLRGYAGTGKTFLVQRVIQSFQDCFKTRDLDKNKNVGLRVALCAPTHKARHVLDAMAQEAGLTVHISTLHSLLHVMPGGEYDENGKQRLKPNTYSREPYYHEFDLVIVDEASMLGQELFKLIPSRTPTIFMGDPAQLPPIEDNVDSSPIFQLPLGMELTQVMRYEGAIATYVTALRQNLNSQFPPRLQSEGNIEKMQFDTWIAAAIDAYKFSRSSAKILAWTNNQVNNLNQQIRAALYPGAEPIEIGEILFAKEPIFLNADSGEQKEIFMHSCAECEVRDFKEFSGSRHHLVHSPFKTYRIEIKNDLGKEASLSIIHPDSWDLIKYAVNNAKKEIFKLATNQRSSAWREYYEFLETYNLLVKGSLMNRLQYGYAITVHQSQGGTFTNCFVDTSNIFGCRDNVMRNKLLYVAYSRASQQLYCYSKW</sequence>
<organism evidence="2 3">
    <name type="scientific">Nostoc punctiforme NIES-2108</name>
    <dbReference type="NCBI Taxonomy" id="1356359"/>
    <lineage>
        <taxon>Bacteria</taxon>
        <taxon>Bacillati</taxon>
        <taxon>Cyanobacteriota</taxon>
        <taxon>Cyanophyceae</taxon>
        <taxon>Nostocales</taxon>
        <taxon>Nostocaceae</taxon>
        <taxon>Nostoc</taxon>
    </lineage>
</organism>
<dbReference type="Pfam" id="PF13538">
    <property type="entry name" value="UvrD_C_2"/>
    <property type="match status" value="1"/>
</dbReference>
<dbReference type="Gene3D" id="3.40.50.300">
    <property type="entry name" value="P-loop containing nucleotide triphosphate hydrolases"/>
    <property type="match status" value="3"/>
</dbReference>
<dbReference type="InterPro" id="IPR027417">
    <property type="entry name" value="P-loop_NTPase"/>
</dbReference>